<dbReference type="InterPro" id="IPR031807">
    <property type="entry name" value="HicB-like"/>
</dbReference>
<gene>
    <name evidence="2" type="ORF">MNBD_NITROSPINAE03-292</name>
</gene>
<dbReference type="InterPro" id="IPR051404">
    <property type="entry name" value="TA_system_antitoxin"/>
</dbReference>
<organism evidence="2">
    <name type="scientific">hydrothermal vent metagenome</name>
    <dbReference type="NCBI Taxonomy" id="652676"/>
    <lineage>
        <taxon>unclassified sequences</taxon>
        <taxon>metagenomes</taxon>
        <taxon>ecological metagenomes</taxon>
    </lineage>
</organism>
<dbReference type="EMBL" id="UOGB01000172">
    <property type="protein sequence ID" value="VAX20195.1"/>
    <property type="molecule type" value="Genomic_DNA"/>
</dbReference>
<dbReference type="Gene3D" id="3.30.160.250">
    <property type="match status" value="1"/>
</dbReference>
<dbReference type="PANTHER" id="PTHR34504">
    <property type="entry name" value="ANTITOXIN HICB"/>
    <property type="match status" value="1"/>
</dbReference>
<accession>A0A3B1CMS5</accession>
<evidence type="ECO:0000313" key="2">
    <source>
        <dbReference type="EMBL" id="VAX20195.1"/>
    </source>
</evidence>
<dbReference type="InterPro" id="IPR035069">
    <property type="entry name" value="TTHA1013/TTHA0281-like"/>
</dbReference>
<dbReference type="Pfam" id="PF15919">
    <property type="entry name" value="HicB_lk_antitox"/>
    <property type="match status" value="1"/>
</dbReference>
<dbReference type="AlphaFoldDB" id="A0A3B1CMS5"/>
<sequence>MKKHYKTLFEPQDEGGYTVTVPSLPGCISEGDSFDEALANIKEAIALYIESLKADGLPAPEENHLFLEIETYIEETTGA</sequence>
<name>A0A3B1CMS5_9ZZZZ</name>
<reference evidence="2" key="1">
    <citation type="submission" date="2018-06" db="EMBL/GenBank/DDBJ databases">
        <authorList>
            <person name="Zhirakovskaya E."/>
        </authorList>
    </citation>
    <scope>NUCLEOTIDE SEQUENCE</scope>
</reference>
<protein>
    <recommendedName>
        <fullName evidence="1">HicB-like antitoxin of toxin-antitoxin system domain-containing protein</fullName>
    </recommendedName>
</protein>
<feature type="domain" description="HicB-like antitoxin of toxin-antitoxin system" evidence="1">
    <location>
        <begin position="5"/>
        <end position="64"/>
    </location>
</feature>
<proteinExistence type="predicted"/>
<dbReference type="SUPFAM" id="SSF143100">
    <property type="entry name" value="TTHA1013/TTHA0281-like"/>
    <property type="match status" value="1"/>
</dbReference>
<evidence type="ECO:0000259" key="1">
    <source>
        <dbReference type="Pfam" id="PF15919"/>
    </source>
</evidence>
<dbReference type="PANTHER" id="PTHR34504:SF4">
    <property type="entry name" value="ANTITOXIN HICB"/>
    <property type="match status" value="1"/>
</dbReference>